<evidence type="ECO:0000313" key="2">
    <source>
        <dbReference type="Proteomes" id="UP000736335"/>
    </source>
</evidence>
<dbReference type="OrthoDB" id="2576233at2759"/>
<dbReference type="AlphaFoldDB" id="A0A9P6HDQ0"/>
<proteinExistence type="predicted"/>
<dbReference type="Pfam" id="PF18759">
    <property type="entry name" value="Plavaka"/>
    <property type="match status" value="1"/>
</dbReference>
<accession>A0A9P6HDQ0</accession>
<dbReference type="Proteomes" id="UP000736335">
    <property type="component" value="Unassembled WGS sequence"/>
</dbReference>
<gene>
    <name evidence="1" type="ORF">BJ322DRAFT_1006911</name>
</gene>
<sequence length="846" mass="96539">MTSGVQHDKKPVVVKFGRRAGEGKQASPGHAGYTGYSRVLSSEDSVADEWAPFSTRTEWEIARWAKLRGPSSTALSELLKINGVVERLGLSFSSSEELNQIIDKKLPSGLPQFIREEVTIAGETYEFYHRDIIQCVRVLYANPELAPFLTHAPEKHYTSPDKKTRIYSEMHTGKWWWKLQEELEKTFPGATILPILISSDKTRVVMFGTKSAYPVYMTIGNIPKELRRKPSQRTHILLGYLPTTPLHHVQNKASRRRMVANLFHYCVSRMVDPLKHAGKTGVLMSTGDGITHRTFPIFACFVGDYPEQVLVSGCKTGDCPKCPTKREELGRLEDKYEYRDLAKVLDALSTFENDPGGYAPKCAEAGIKPIVHPFWESLPYSDIYLAITPDVLHQLYQGMMKHLISWVKNAFGQKEIDARAKCLPPNHNIRMFSKGISSFSRLTGKEHADMCRILLGLVVDLKLPDGRSPLPLIQCIRSLLDFLYLAQYPLHTSETLRLLQKSLEEFHKHKQVFVDLGIRDDFNLPKLHSLAHYVESIQLFGTTDNYNTEYTERLHIDLAKDAYRATNHRDEYRQMTVWLERKEKVLQHQSYLDWQSGNLTVVLRPTSMEFNGTLTIAKWPSVKAVDLDDITNNYGATFFREALCRYLVISRHTGTPLTRYQLEQRVLYMALPFTSLPVYHKLKFTVPTDLEQSKFLTLDAIHARPERQSKRKTLIPARFDTALLNVESNGEIGTGLQEGSRAGQVRVIFALPGTKDEHLAYIEWFTKFSTPDPKHGMLKLSRAFDGNDRITSVVPVSSIRRSIHLLPKFGPTVPEHWTSVNVLEKCAAFYLNPFSDRHMYYVMSNS</sequence>
<organism evidence="1 2">
    <name type="scientific">Thelephora terrestris</name>
    <dbReference type="NCBI Taxonomy" id="56493"/>
    <lineage>
        <taxon>Eukaryota</taxon>
        <taxon>Fungi</taxon>
        <taxon>Dikarya</taxon>
        <taxon>Basidiomycota</taxon>
        <taxon>Agaricomycotina</taxon>
        <taxon>Agaricomycetes</taxon>
        <taxon>Thelephorales</taxon>
        <taxon>Thelephoraceae</taxon>
        <taxon>Thelephora</taxon>
    </lineage>
</organism>
<keyword evidence="2" id="KW-1185">Reference proteome</keyword>
<protein>
    <submittedName>
        <fullName evidence="1">Uncharacterized protein</fullName>
    </submittedName>
</protein>
<reference evidence="1" key="2">
    <citation type="submission" date="2020-11" db="EMBL/GenBank/DDBJ databases">
        <authorList>
            <consortium name="DOE Joint Genome Institute"/>
            <person name="Kuo A."/>
            <person name="Miyauchi S."/>
            <person name="Kiss E."/>
            <person name="Drula E."/>
            <person name="Kohler A."/>
            <person name="Sanchez-Garcia M."/>
            <person name="Andreopoulos B."/>
            <person name="Barry K.W."/>
            <person name="Bonito G."/>
            <person name="Buee M."/>
            <person name="Carver A."/>
            <person name="Chen C."/>
            <person name="Cichocki N."/>
            <person name="Clum A."/>
            <person name="Culley D."/>
            <person name="Crous P.W."/>
            <person name="Fauchery L."/>
            <person name="Girlanda M."/>
            <person name="Hayes R."/>
            <person name="Keri Z."/>
            <person name="Labutti K."/>
            <person name="Lipzen A."/>
            <person name="Lombard V."/>
            <person name="Magnuson J."/>
            <person name="Maillard F."/>
            <person name="Morin E."/>
            <person name="Murat C."/>
            <person name="Nolan M."/>
            <person name="Ohm R."/>
            <person name="Pangilinan J."/>
            <person name="Pereira M."/>
            <person name="Perotto S."/>
            <person name="Peter M."/>
            <person name="Riley R."/>
            <person name="Sitrit Y."/>
            <person name="Stielow B."/>
            <person name="Szollosi G."/>
            <person name="Zifcakova L."/>
            <person name="Stursova M."/>
            <person name="Spatafora J.W."/>
            <person name="Tedersoo L."/>
            <person name="Vaario L.-M."/>
            <person name="Yamada A."/>
            <person name="Yan M."/>
            <person name="Wang P."/>
            <person name="Xu J."/>
            <person name="Bruns T."/>
            <person name="Baldrian P."/>
            <person name="Vilgalys R."/>
            <person name="Henrissat B."/>
            <person name="Grigoriev I.V."/>
            <person name="Hibbett D."/>
            <person name="Nagy L.G."/>
            <person name="Martin F.M."/>
        </authorList>
    </citation>
    <scope>NUCLEOTIDE SEQUENCE</scope>
    <source>
        <strain evidence="1">UH-Tt-Lm1</strain>
    </source>
</reference>
<dbReference type="InterPro" id="IPR041078">
    <property type="entry name" value="Plavaka"/>
</dbReference>
<evidence type="ECO:0000313" key="1">
    <source>
        <dbReference type="EMBL" id="KAF9784799.1"/>
    </source>
</evidence>
<name>A0A9P6HDQ0_9AGAM</name>
<dbReference type="EMBL" id="WIUZ02000008">
    <property type="protein sequence ID" value="KAF9784799.1"/>
    <property type="molecule type" value="Genomic_DNA"/>
</dbReference>
<comment type="caution">
    <text evidence="1">The sequence shown here is derived from an EMBL/GenBank/DDBJ whole genome shotgun (WGS) entry which is preliminary data.</text>
</comment>
<reference evidence="1" key="1">
    <citation type="journal article" date="2020" name="Nat. Commun.">
        <title>Large-scale genome sequencing of mycorrhizal fungi provides insights into the early evolution of symbiotic traits.</title>
        <authorList>
            <person name="Miyauchi S."/>
            <person name="Kiss E."/>
            <person name="Kuo A."/>
            <person name="Drula E."/>
            <person name="Kohler A."/>
            <person name="Sanchez-Garcia M."/>
            <person name="Morin E."/>
            <person name="Andreopoulos B."/>
            <person name="Barry K.W."/>
            <person name="Bonito G."/>
            <person name="Buee M."/>
            <person name="Carver A."/>
            <person name="Chen C."/>
            <person name="Cichocki N."/>
            <person name="Clum A."/>
            <person name="Culley D."/>
            <person name="Crous P.W."/>
            <person name="Fauchery L."/>
            <person name="Girlanda M."/>
            <person name="Hayes R.D."/>
            <person name="Keri Z."/>
            <person name="LaButti K."/>
            <person name="Lipzen A."/>
            <person name="Lombard V."/>
            <person name="Magnuson J."/>
            <person name="Maillard F."/>
            <person name="Murat C."/>
            <person name="Nolan M."/>
            <person name="Ohm R.A."/>
            <person name="Pangilinan J."/>
            <person name="Pereira M.F."/>
            <person name="Perotto S."/>
            <person name="Peter M."/>
            <person name="Pfister S."/>
            <person name="Riley R."/>
            <person name="Sitrit Y."/>
            <person name="Stielow J.B."/>
            <person name="Szollosi G."/>
            <person name="Zifcakova L."/>
            <person name="Stursova M."/>
            <person name="Spatafora J.W."/>
            <person name="Tedersoo L."/>
            <person name="Vaario L.M."/>
            <person name="Yamada A."/>
            <person name="Yan M."/>
            <person name="Wang P."/>
            <person name="Xu J."/>
            <person name="Bruns T."/>
            <person name="Baldrian P."/>
            <person name="Vilgalys R."/>
            <person name="Dunand C."/>
            <person name="Henrissat B."/>
            <person name="Grigoriev I.V."/>
            <person name="Hibbett D."/>
            <person name="Nagy L.G."/>
            <person name="Martin F.M."/>
        </authorList>
    </citation>
    <scope>NUCLEOTIDE SEQUENCE</scope>
    <source>
        <strain evidence="1">UH-Tt-Lm1</strain>
    </source>
</reference>